<proteinExistence type="predicted"/>
<dbReference type="Gene3D" id="3.40.50.10140">
    <property type="entry name" value="Toll/interleukin-1 receptor homology (TIR) domain"/>
    <property type="match status" value="1"/>
</dbReference>
<dbReference type="EMBL" id="JACXLD010000013">
    <property type="protein sequence ID" value="MBD2860134.1"/>
    <property type="molecule type" value="Genomic_DNA"/>
</dbReference>
<dbReference type="SUPFAM" id="SSF52200">
    <property type="entry name" value="Toll/Interleukin receptor TIR domain"/>
    <property type="match status" value="1"/>
</dbReference>
<comment type="caution">
    <text evidence="1">The sequence shown here is derived from an EMBL/GenBank/DDBJ whole genome shotgun (WGS) entry which is preliminary data.</text>
</comment>
<name>A0A927GY68_9GAMM</name>
<keyword evidence="2" id="KW-1185">Reference proteome</keyword>
<dbReference type="InterPro" id="IPR035897">
    <property type="entry name" value="Toll_tir_struct_dom_sf"/>
</dbReference>
<organism evidence="1 2">
    <name type="scientific">Spongiibacter pelagi</name>
    <dbReference type="NCBI Taxonomy" id="2760804"/>
    <lineage>
        <taxon>Bacteria</taxon>
        <taxon>Pseudomonadati</taxon>
        <taxon>Pseudomonadota</taxon>
        <taxon>Gammaproteobacteria</taxon>
        <taxon>Cellvibrionales</taxon>
        <taxon>Spongiibacteraceae</taxon>
        <taxon>Spongiibacter</taxon>
    </lineage>
</organism>
<dbReference type="AlphaFoldDB" id="A0A927GY68"/>
<evidence type="ECO:0000313" key="2">
    <source>
        <dbReference type="Proteomes" id="UP000610558"/>
    </source>
</evidence>
<accession>A0A927GY68</accession>
<dbReference type="Proteomes" id="UP000610558">
    <property type="component" value="Unassembled WGS sequence"/>
</dbReference>
<reference evidence="1" key="1">
    <citation type="submission" date="2020-09" db="EMBL/GenBank/DDBJ databases">
        <authorList>
            <person name="Yoon J.-W."/>
        </authorList>
    </citation>
    <scope>NUCLEOTIDE SEQUENCE</scope>
    <source>
        <strain evidence="1">KMU-158</strain>
    </source>
</reference>
<dbReference type="RefSeq" id="WP_190766635.1">
    <property type="nucleotide sequence ID" value="NZ_JACXLD010000013.1"/>
</dbReference>
<protein>
    <submittedName>
        <fullName evidence="1">Toll/interleukin-1 receptor domain-containing protein</fullName>
    </submittedName>
</protein>
<keyword evidence="1" id="KW-0675">Receptor</keyword>
<gene>
    <name evidence="1" type="ORF">IB286_14120</name>
</gene>
<sequence>MAIKTRSLRSAAGRSRSVVVAKSLNEALSKNKQTAFLCHSHKDQELAKGLQVLLKENGWDVYIDWEDNEMPSSPVIPPFTATAIRRI</sequence>
<evidence type="ECO:0000313" key="1">
    <source>
        <dbReference type="EMBL" id="MBD2860134.1"/>
    </source>
</evidence>